<keyword evidence="2" id="KW-0732">Signal</keyword>
<dbReference type="CDD" id="cd01449">
    <property type="entry name" value="TST_Repeat_2"/>
    <property type="match status" value="1"/>
</dbReference>
<dbReference type="InterPro" id="IPR036873">
    <property type="entry name" value="Rhodanese-like_dom_sf"/>
</dbReference>
<dbReference type="GO" id="GO:0004792">
    <property type="term" value="F:thiosulfate-cyanide sulfurtransferase activity"/>
    <property type="evidence" value="ECO:0007669"/>
    <property type="project" value="InterPro"/>
</dbReference>
<protein>
    <submittedName>
        <fullName evidence="4">Sulfurtransferase</fullName>
        <ecNumber evidence="4">2.8.1.-</ecNumber>
    </submittedName>
</protein>
<dbReference type="SMART" id="SM00450">
    <property type="entry name" value="RHOD"/>
    <property type="match status" value="2"/>
</dbReference>
<dbReference type="InterPro" id="IPR051126">
    <property type="entry name" value="Thiosulfate_sulfurtransferase"/>
</dbReference>
<proteinExistence type="predicted"/>
<name>A0AAU7CM99_9BACT</name>
<organism evidence="4">
    <name type="scientific">Singulisphaera sp. Ch08</name>
    <dbReference type="NCBI Taxonomy" id="3120278"/>
    <lineage>
        <taxon>Bacteria</taxon>
        <taxon>Pseudomonadati</taxon>
        <taxon>Planctomycetota</taxon>
        <taxon>Planctomycetia</taxon>
        <taxon>Isosphaerales</taxon>
        <taxon>Isosphaeraceae</taxon>
        <taxon>Singulisphaera</taxon>
    </lineage>
</organism>
<evidence type="ECO:0000256" key="2">
    <source>
        <dbReference type="SAM" id="SignalP"/>
    </source>
</evidence>
<dbReference type="PROSITE" id="PS00380">
    <property type="entry name" value="RHODANESE_1"/>
    <property type="match status" value="1"/>
</dbReference>
<dbReference type="InterPro" id="IPR001763">
    <property type="entry name" value="Rhodanese-like_dom"/>
</dbReference>
<reference evidence="4" key="1">
    <citation type="submission" date="2024-05" db="EMBL/GenBank/DDBJ databases">
        <title>Planctomycetes of the genus Singulisphaera possess chitinolytic capabilities.</title>
        <authorList>
            <person name="Ivanova A."/>
        </authorList>
    </citation>
    <scope>NUCLEOTIDE SEQUENCE</scope>
    <source>
        <strain evidence="4">Ch08T</strain>
    </source>
</reference>
<dbReference type="EMBL" id="CP155447">
    <property type="protein sequence ID" value="XBH06062.1"/>
    <property type="molecule type" value="Genomic_DNA"/>
</dbReference>
<dbReference type="PROSITE" id="PS50206">
    <property type="entry name" value="RHODANESE_3"/>
    <property type="match status" value="2"/>
</dbReference>
<dbReference type="RefSeq" id="WP_406698914.1">
    <property type="nucleotide sequence ID" value="NZ_CP155447.1"/>
</dbReference>
<feature type="domain" description="Rhodanese" evidence="3">
    <location>
        <begin position="42"/>
        <end position="150"/>
    </location>
</feature>
<dbReference type="InterPro" id="IPR001307">
    <property type="entry name" value="Thiosulphate_STrfase_CS"/>
</dbReference>
<dbReference type="Gene3D" id="3.40.250.10">
    <property type="entry name" value="Rhodanese-like domain"/>
    <property type="match status" value="2"/>
</dbReference>
<dbReference type="EC" id="2.8.1.-" evidence="4"/>
<evidence type="ECO:0000256" key="1">
    <source>
        <dbReference type="ARBA" id="ARBA00022737"/>
    </source>
</evidence>
<feature type="domain" description="Rhodanese" evidence="3">
    <location>
        <begin position="180"/>
        <end position="290"/>
    </location>
</feature>
<keyword evidence="4" id="KW-0808">Transferase</keyword>
<feature type="chain" id="PRO_5043414255" evidence="2">
    <location>
        <begin position="21"/>
        <end position="299"/>
    </location>
</feature>
<dbReference type="PANTHER" id="PTHR43855:SF1">
    <property type="entry name" value="THIOSULFATE SULFURTRANSFERASE"/>
    <property type="match status" value="1"/>
</dbReference>
<evidence type="ECO:0000313" key="4">
    <source>
        <dbReference type="EMBL" id="XBH06062.1"/>
    </source>
</evidence>
<dbReference type="PANTHER" id="PTHR43855">
    <property type="entry name" value="THIOSULFATE SULFURTRANSFERASE"/>
    <property type="match status" value="1"/>
</dbReference>
<keyword evidence="1" id="KW-0677">Repeat</keyword>
<accession>A0AAU7CM99</accession>
<dbReference type="SUPFAM" id="SSF52821">
    <property type="entry name" value="Rhodanese/Cell cycle control phosphatase"/>
    <property type="match status" value="2"/>
</dbReference>
<sequence>MNRTWLTVPLIVLAPLACWAAGSAENPPAKLVSFAELERRLGEPNLRVLDARPKADYDKGHIPGAVWVDAKAVAAMAVKNPGVLTDRKAWESWMAPLGIGPKTDVLVYDANRQLDAARLWWVLGYLGVDRAGLINGSFPLWVAENRPVTTEVPTVEPSAREVVFRNDWNATRAEVLAAIASKSALILDARTRGEYDGIEKRAKRGGHIPAACHLEWSDLVGKDGRFLEESALRGKLAKAGVKAGEPVITHCQSGGRASVNAFVLERLGFKAKNYYLGWSDWGNAEETPVDVEAASKPSP</sequence>
<dbReference type="Pfam" id="PF00581">
    <property type="entry name" value="Rhodanese"/>
    <property type="match status" value="2"/>
</dbReference>
<gene>
    <name evidence="4" type="ORF">V5E97_08505</name>
</gene>
<feature type="signal peptide" evidence="2">
    <location>
        <begin position="1"/>
        <end position="20"/>
    </location>
</feature>
<dbReference type="CDD" id="cd01448">
    <property type="entry name" value="TST_Repeat_1"/>
    <property type="match status" value="1"/>
</dbReference>
<dbReference type="AlphaFoldDB" id="A0AAU7CM99"/>
<evidence type="ECO:0000259" key="3">
    <source>
        <dbReference type="PROSITE" id="PS50206"/>
    </source>
</evidence>